<keyword evidence="5" id="KW-0966">Cell projection</keyword>
<protein>
    <recommendedName>
        <fullName evidence="6">IF140/IFT172/WDR19 TPR domain-containing protein</fullName>
    </recommendedName>
</protein>
<organism evidence="7 8">
    <name type="scientific">Goodea atripinnis</name>
    <dbReference type="NCBI Taxonomy" id="208336"/>
    <lineage>
        <taxon>Eukaryota</taxon>
        <taxon>Metazoa</taxon>
        <taxon>Chordata</taxon>
        <taxon>Craniata</taxon>
        <taxon>Vertebrata</taxon>
        <taxon>Euteleostomi</taxon>
        <taxon>Actinopterygii</taxon>
        <taxon>Neopterygii</taxon>
        <taxon>Teleostei</taxon>
        <taxon>Neoteleostei</taxon>
        <taxon>Acanthomorphata</taxon>
        <taxon>Ovalentaria</taxon>
        <taxon>Atherinomorphae</taxon>
        <taxon>Cyprinodontiformes</taxon>
        <taxon>Goodeidae</taxon>
        <taxon>Goodea</taxon>
    </lineage>
</organism>
<evidence type="ECO:0000256" key="2">
    <source>
        <dbReference type="ARBA" id="ARBA00022574"/>
    </source>
</evidence>
<comment type="caution">
    <text evidence="7">The sequence shown here is derived from an EMBL/GenBank/DDBJ whole genome shotgun (WGS) entry which is preliminary data.</text>
</comment>
<feature type="non-terminal residue" evidence="7">
    <location>
        <position position="1"/>
    </location>
</feature>
<evidence type="ECO:0000256" key="5">
    <source>
        <dbReference type="ARBA" id="ARBA00023273"/>
    </source>
</evidence>
<reference evidence="7 8" key="1">
    <citation type="submission" date="2021-06" db="EMBL/GenBank/DDBJ databases">
        <authorList>
            <person name="Palmer J.M."/>
        </authorList>
    </citation>
    <scope>NUCLEOTIDE SEQUENCE [LARGE SCALE GENOMIC DNA]</scope>
    <source>
        <strain evidence="7 8">GA_2019</strain>
        <tissue evidence="7">Muscle</tissue>
    </source>
</reference>
<feature type="domain" description="IF140/IFT172/WDR19 TPR" evidence="6">
    <location>
        <begin position="2"/>
        <end position="138"/>
    </location>
</feature>
<sequence>ELEAESRFSEAEYHFMEAEEWKAVVHMYRVHDMWEDAYRVAKNHGGAGGQKQVAYLWARSLGGEAAVKLLNKFGLLEYAIEYVHNKDWANAQRVAESHDPESVSEVLVGQAKFCFEQKDFQKAEAFLLRAQRPELAVKFYKGCGRFAGTGQGVGAVGRIFPSCGLLPEASSAVVTCFCSTLVRSGLSWLKNLIPVSVHVSVDHSIRGLVMSCLEQVNAPHSVCGCFQAAELSIKFLGGDRATEVNFNIYKRLFLDLINLSNTDGPESYRMWADLRNFLQQLVNHSTVKKHLRF</sequence>
<gene>
    <name evidence="7" type="ORF">GOODEAATRI_018604</name>
</gene>
<dbReference type="Proteomes" id="UP001476798">
    <property type="component" value="Unassembled WGS sequence"/>
</dbReference>
<name>A0ABV0NLA5_9TELE</name>
<keyword evidence="8" id="KW-1185">Reference proteome</keyword>
<keyword evidence="3" id="KW-0677">Repeat</keyword>
<keyword evidence="2" id="KW-0853">WD repeat</keyword>
<keyword evidence="4" id="KW-0969">Cilium</keyword>
<evidence type="ECO:0000259" key="6">
    <source>
        <dbReference type="Pfam" id="PF24762"/>
    </source>
</evidence>
<dbReference type="EMBL" id="JAHRIO010041573">
    <property type="protein sequence ID" value="MEQ2172193.1"/>
    <property type="molecule type" value="Genomic_DNA"/>
</dbReference>
<dbReference type="PANTHER" id="PTHR15722:SF2">
    <property type="entry name" value="INTRAFLAGELLAR TRANSPORT PROTEIN 172 HOMOLOG"/>
    <property type="match status" value="1"/>
</dbReference>
<dbReference type="PANTHER" id="PTHR15722">
    <property type="entry name" value="IFT140/172-RELATED"/>
    <property type="match status" value="1"/>
</dbReference>
<evidence type="ECO:0000256" key="4">
    <source>
        <dbReference type="ARBA" id="ARBA00023069"/>
    </source>
</evidence>
<evidence type="ECO:0000313" key="7">
    <source>
        <dbReference type="EMBL" id="MEQ2172193.1"/>
    </source>
</evidence>
<comment type="subcellular location">
    <subcellularLocation>
        <location evidence="1">Cell projection</location>
        <location evidence="1">Cilium</location>
    </subcellularLocation>
</comment>
<evidence type="ECO:0000256" key="1">
    <source>
        <dbReference type="ARBA" id="ARBA00004138"/>
    </source>
</evidence>
<accession>A0ABV0NLA5</accession>
<dbReference type="Pfam" id="PF24762">
    <property type="entry name" value="TPR_IF140-IFT172"/>
    <property type="match status" value="1"/>
</dbReference>
<dbReference type="InterPro" id="IPR056168">
    <property type="entry name" value="TPR_IF140/IFT172/WDR19"/>
</dbReference>
<evidence type="ECO:0000256" key="3">
    <source>
        <dbReference type="ARBA" id="ARBA00022737"/>
    </source>
</evidence>
<proteinExistence type="predicted"/>
<evidence type="ECO:0000313" key="8">
    <source>
        <dbReference type="Proteomes" id="UP001476798"/>
    </source>
</evidence>